<evidence type="ECO:0000313" key="1">
    <source>
        <dbReference type="EMBL" id="SVD08957.1"/>
    </source>
</evidence>
<organism evidence="1">
    <name type="scientific">marine metagenome</name>
    <dbReference type="NCBI Taxonomy" id="408172"/>
    <lineage>
        <taxon>unclassified sequences</taxon>
        <taxon>metagenomes</taxon>
        <taxon>ecological metagenomes</taxon>
    </lineage>
</organism>
<protein>
    <recommendedName>
        <fullName evidence="2">FlgD Ig-like domain-containing protein</fullName>
    </recommendedName>
</protein>
<dbReference type="AlphaFoldDB" id="A0A382SID0"/>
<reference evidence="1" key="1">
    <citation type="submission" date="2018-05" db="EMBL/GenBank/DDBJ databases">
        <authorList>
            <person name="Lanie J.A."/>
            <person name="Ng W.-L."/>
            <person name="Kazmierczak K.M."/>
            <person name="Andrzejewski T.M."/>
            <person name="Davidsen T.M."/>
            <person name="Wayne K.J."/>
            <person name="Tettelin H."/>
            <person name="Glass J.I."/>
            <person name="Rusch D."/>
            <person name="Podicherti R."/>
            <person name="Tsui H.-C.T."/>
            <person name="Winkler M.E."/>
        </authorList>
    </citation>
    <scope>NUCLEOTIDE SEQUENCE</scope>
</reference>
<name>A0A382SID0_9ZZZZ</name>
<gene>
    <name evidence="1" type="ORF">METZ01_LOCUS361811</name>
</gene>
<proteinExistence type="predicted"/>
<sequence>MNVRTLNKSIISINDCFKAYSENDGCFINIAWDGRDEYGYKIANGAYFYHVKAETNNNLHFEGIYKLAKIE</sequence>
<dbReference type="EMBL" id="UINC01128907">
    <property type="protein sequence ID" value="SVD08957.1"/>
    <property type="molecule type" value="Genomic_DNA"/>
</dbReference>
<evidence type="ECO:0008006" key="2">
    <source>
        <dbReference type="Google" id="ProtNLM"/>
    </source>
</evidence>
<dbReference type="Gene3D" id="2.60.40.4070">
    <property type="match status" value="1"/>
</dbReference>
<accession>A0A382SID0</accession>